<sequence>MSKENLHHTLSSLGDAIEELASTPPPQQEIVDRSISGNKLSGGI</sequence>
<dbReference type="AlphaFoldDB" id="A0A382Q9G9"/>
<evidence type="ECO:0000313" key="2">
    <source>
        <dbReference type="EMBL" id="SVC82219.1"/>
    </source>
</evidence>
<feature type="non-terminal residue" evidence="2">
    <location>
        <position position="44"/>
    </location>
</feature>
<protein>
    <submittedName>
        <fullName evidence="2">Uncharacterized protein</fullName>
    </submittedName>
</protein>
<organism evidence="2">
    <name type="scientific">marine metagenome</name>
    <dbReference type="NCBI Taxonomy" id="408172"/>
    <lineage>
        <taxon>unclassified sequences</taxon>
        <taxon>metagenomes</taxon>
        <taxon>ecological metagenomes</taxon>
    </lineage>
</organism>
<proteinExistence type="predicted"/>
<evidence type="ECO:0000256" key="1">
    <source>
        <dbReference type="SAM" id="MobiDB-lite"/>
    </source>
</evidence>
<name>A0A382Q9G9_9ZZZZ</name>
<dbReference type="EMBL" id="UINC01112934">
    <property type="protein sequence ID" value="SVC82219.1"/>
    <property type="molecule type" value="Genomic_DNA"/>
</dbReference>
<feature type="compositionally biased region" description="Polar residues" evidence="1">
    <location>
        <begin position="35"/>
        <end position="44"/>
    </location>
</feature>
<gene>
    <name evidence="2" type="ORF">METZ01_LOCUS335073</name>
</gene>
<reference evidence="2" key="1">
    <citation type="submission" date="2018-05" db="EMBL/GenBank/DDBJ databases">
        <authorList>
            <person name="Lanie J.A."/>
            <person name="Ng W.-L."/>
            <person name="Kazmierczak K.M."/>
            <person name="Andrzejewski T.M."/>
            <person name="Davidsen T.M."/>
            <person name="Wayne K.J."/>
            <person name="Tettelin H."/>
            <person name="Glass J.I."/>
            <person name="Rusch D."/>
            <person name="Podicherti R."/>
            <person name="Tsui H.-C.T."/>
            <person name="Winkler M.E."/>
        </authorList>
    </citation>
    <scope>NUCLEOTIDE SEQUENCE</scope>
</reference>
<accession>A0A382Q9G9</accession>
<feature type="region of interest" description="Disordered" evidence="1">
    <location>
        <begin position="1"/>
        <end position="44"/>
    </location>
</feature>